<dbReference type="GO" id="GO:0004134">
    <property type="term" value="F:4-alpha-glucanotransferase activity"/>
    <property type="evidence" value="ECO:0007669"/>
    <property type="project" value="UniProtKB-EC"/>
</dbReference>
<evidence type="ECO:0000256" key="10">
    <source>
        <dbReference type="RuleBase" id="RU361207"/>
    </source>
</evidence>
<protein>
    <recommendedName>
        <fullName evidence="4 10">4-alpha-glucanotransferase</fullName>
        <ecNumber evidence="3 10">2.4.1.25</ecNumber>
    </recommendedName>
    <alternativeName>
        <fullName evidence="8 10">Amylomaltase</fullName>
    </alternativeName>
    <alternativeName>
        <fullName evidence="9 10">Disproportionating enzyme</fullName>
    </alternativeName>
</protein>
<evidence type="ECO:0000313" key="12">
    <source>
        <dbReference type="EMBL" id="MCC2232689.1"/>
    </source>
</evidence>
<dbReference type="AlphaFoldDB" id="A0AAE3JFY4"/>
<dbReference type="Gene3D" id="3.20.20.80">
    <property type="entry name" value="Glycosidases"/>
    <property type="match status" value="1"/>
</dbReference>
<dbReference type="NCBIfam" id="TIGR00217">
    <property type="entry name" value="malQ"/>
    <property type="match status" value="1"/>
</dbReference>
<evidence type="ECO:0000313" key="13">
    <source>
        <dbReference type="Proteomes" id="UP001198182"/>
    </source>
</evidence>
<dbReference type="Proteomes" id="UP001198182">
    <property type="component" value="Unassembled WGS sequence"/>
</dbReference>
<keyword evidence="6 10" id="KW-0808">Transferase</keyword>
<evidence type="ECO:0000256" key="7">
    <source>
        <dbReference type="ARBA" id="ARBA00023277"/>
    </source>
</evidence>
<evidence type="ECO:0000256" key="5">
    <source>
        <dbReference type="ARBA" id="ARBA00022676"/>
    </source>
</evidence>
<name>A0AAE3JFY4_9FIRM</name>
<keyword evidence="13" id="KW-1185">Reference proteome</keyword>
<dbReference type="RefSeq" id="WP_308455079.1">
    <property type="nucleotide sequence ID" value="NZ_JAJEQR010000088.1"/>
</dbReference>
<evidence type="ECO:0000256" key="6">
    <source>
        <dbReference type="ARBA" id="ARBA00022679"/>
    </source>
</evidence>
<evidence type="ECO:0000256" key="11">
    <source>
        <dbReference type="SAM" id="MobiDB-lite"/>
    </source>
</evidence>
<keyword evidence="7 10" id="KW-0119">Carbohydrate metabolism</keyword>
<organism evidence="12 13">
    <name type="scientific">Hominifimenecus microfluidus</name>
    <dbReference type="NCBI Taxonomy" id="2885348"/>
    <lineage>
        <taxon>Bacteria</taxon>
        <taxon>Bacillati</taxon>
        <taxon>Bacillota</taxon>
        <taxon>Clostridia</taxon>
        <taxon>Lachnospirales</taxon>
        <taxon>Lachnospiraceae</taxon>
        <taxon>Hominifimenecus</taxon>
    </lineage>
</organism>
<evidence type="ECO:0000256" key="1">
    <source>
        <dbReference type="ARBA" id="ARBA00000439"/>
    </source>
</evidence>
<dbReference type="InterPro" id="IPR017853">
    <property type="entry name" value="GH"/>
</dbReference>
<dbReference type="GO" id="GO:0005975">
    <property type="term" value="P:carbohydrate metabolic process"/>
    <property type="evidence" value="ECO:0007669"/>
    <property type="project" value="InterPro"/>
</dbReference>
<dbReference type="InterPro" id="IPR003385">
    <property type="entry name" value="Glyco_hydro_77"/>
</dbReference>
<gene>
    <name evidence="12" type="primary">malQ</name>
    <name evidence="12" type="ORF">LKD81_17125</name>
</gene>
<feature type="compositionally biased region" description="Basic and acidic residues" evidence="11">
    <location>
        <begin position="515"/>
        <end position="542"/>
    </location>
</feature>
<evidence type="ECO:0000256" key="8">
    <source>
        <dbReference type="ARBA" id="ARBA00031423"/>
    </source>
</evidence>
<accession>A0AAE3JFY4</accession>
<comment type="similarity">
    <text evidence="2 10">Belongs to the disproportionating enzyme family.</text>
</comment>
<evidence type="ECO:0000256" key="4">
    <source>
        <dbReference type="ARBA" id="ARBA00020295"/>
    </source>
</evidence>
<dbReference type="PANTHER" id="PTHR32438">
    <property type="entry name" value="4-ALPHA-GLUCANOTRANSFERASE DPE1, CHLOROPLASTIC/AMYLOPLASTIC"/>
    <property type="match status" value="1"/>
</dbReference>
<feature type="compositionally biased region" description="Acidic residues" evidence="11">
    <location>
        <begin position="497"/>
        <end position="512"/>
    </location>
</feature>
<feature type="region of interest" description="Disordered" evidence="11">
    <location>
        <begin position="493"/>
        <end position="548"/>
    </location>
</feature>
<dbReference type="EC" id="2.4.1.25" evidence="3 10"/>
<comment type="catalytic activity">
    <reaction evidence="1 10">
        <text>Transfers a segment of a (1-&gt;4)-alpha-D-glucan to a new position in an acceptor, which may be glucose or a (1-&gt;4)-alpha-D-glucan.</text>
        <dbReference type="EC" id="2.4.1.25"/>
    </reaction>
</comment>
<evidence type="ECO:0000256" key="2">
    <source>
        <dbReference type="ARBA" id="ARBA00005684"/>
    </source>
</evidence>
<dbReference type="PANTHER" id="PTHR32438:SF5">
    <property type="entry name" value="4-ALPHA-GLUCANOTRANSFERASE DPE1, CHLOROPLASTIC_AMYLOPLASTIC"/>
    <property type="match status" value="1"/>
</dbReference>
<dbReference type="Pfam" id="PF02446">
    <property type="entry name" value="Glyco_hydro_77"/>
    <property type="match status" value="1"/>
</dbReference>
<dbReference type="NCBIfam" id="NF011080">
    <property type="entry name" value="PRK14508.1-3"/>
    <property type="match status" value="1"/>
</dbReference>
<sequence length="548" mass="62942">MKRASGILLPVSSLPSAYGIGCFSREAYDFVDWLAAAGQSYWQILPLGPTGFGDSPYQSFSNFAGNPYYIDLEALIEDGLLTEEECNRVDFGSDPHSVDYGKLYENRWNLLKIAYQRSSIAVDPDFREFCRKQDWWLEDYALFMTVKACFHGASWDCWAEDIRLRWGYSIDYYRNTYAEEMEFYRYIQYLFDVQWKKLKAYANDKGIQIIGDLPIYVAFDSADAWAHPNLFQFDEQHKPTAVAGCPPDAFSATGQLWGNPLYRWEYHRNTGYDWWIRRMRACYERYDIVRMDHFRGFDEYYSIPAEDENAVGGHWEKGPGMELFHTLEQALGERPVIAEDLGFMTPGVEKLVADSGYPNMKVLEFGFVPGVETGHLPHAYEKNCVVYTGTHDNETVEAWYEELGDRKKSYVLAYLDKEKPGKNGISRDLIRLAMMSSADTCIIPLQDWLGLGRGARMNYPSTIGTNWKWRTDAAVFTKKLQKEIRSLTEFAFRAEPQPEDESVSTEETEAADESVSAKETEVADESVSTKENETTTTKEMEAKISCNL</sequence>
<dbReference type="EMBL" id="JAJEQR010000088">
    <property type="protein sequence ID" value="MCC2232689.1"/>
    <property type="molecule type" value="Genomic_DNA"/>
</dbReference>
<reference evidence="12" key="1">
    <citation type="submission" date="2021-10" db="EMBL/GenBank/DDBJ databases">
        <title>Anaerobic single-cell dispensing facilitates the cultivation of human gut bacteria.</title>
        <authorList>
            <person name="Afrizal A."/>
        </authorList>
    </citation>
    <scope>NUCLEOTIDE SEQUENCE</scope>
    <source>
        <strain evidence="12">CLA-AA-H215</strain>
    </source>
</reference>
<keyword evidence="5 10" id="KW-0328">Glycosyltransferase</keyword>
<proteinExistence type="inferred from homology"/>
<evidence type="ECO:0000256" key="3">
    <source>
        <dbReference type="ARBA" id="ARBA00012560"/>
    </source>
</evidence>
<comment type="caution">
    <text evidence="12">The sequence shown here is derived from an EMBL/GenBank/DDBJ whole genome shotgun (WGS) entry which is preliminary data.</text>
</comment>
<evidence type="ECO:0000256" key="9">
    <source>
        <dbReference type="ARBA" id="ARBA00031501"/>
    </source>
</evidence>
<dbReference type="SUPFAM" id="SSF51445">
    <property type="entry name" value="(Trans)glycosidases"/>
    <property type="match status" value="1"/>
</dbReference>